<dbReference type="SMART" id="SM00267">
    <property type="entry name" value="GGDEF"/>
    <property type="match status" value="1"/>
</dbReference>
<dbReference type="SUPFAM" id="SSF55785">
    <property type="entry name" value="PYP-like sensor domain (PAS domain)"/>
    <property type="match status" value="1"/>
</dbReference>
<dbReference type="AlphaFoldDB" id="A0ABC9VEM6"/>
<dbReference type="PANTHER" id="PTHR44757">
    <property type="entry name" value="DIGUANYLATE CYCLASE DGCP"/>
    <property type="match status" value="1"/>
</dbReference>
<sequence length="571" mass="66621">MYDHQKLIDIHTFAEIAKNVFEYSGESIIITDEQNRILFVNPAFEIITGYSAEEVIGKNPRILQSGMHNKQFYEKMWNDIKQHGVWKGEIWNKRKDGELYLEWLTISVVKDQKGSVTNYVAIFSDITEHKRNMERLTRLALYDTLTNVPNRHLLEKRLESIIRMSKKYNQSFALLFLDLDRFKNINDTLGHRVGDILLKETAQRLKGLLRKQDTIARFGGDEFVIILPNLKHIREAVYMAEKIVESLKRPFCLNHQEVYISTSIGISVYPYDGTDKETLIRMADLAMCQAKKNGRNQYALYHDGMHRNGKQLFQLETELWKALDRGEFELYYQPQLDIKTKQIRAVEALIRWNHPEKGFISPGMFIPLAEESGLITPISDWVMMQACEHLKQLQLHYPYVKMSINISPIYFQQIDFLEKLQKTIESVNVNPRLIELELTESGVMPRAEQSVEKLTMLKIMGISIAIDDFGTGFSSLSYLHRFPIDILKIDRNFIKQLTHYQDDFAIVTAIITMAHSLGIRVVAEGVETEKQYKTLKKQDCDFIQGYFLSKPLSISELYKFLDEQNQWNHQE</sequence>
<dbReference type="FunFam" id="3.20.20.450:FF:000001">
    <property type="entry name" value="Cyclic di-GMP phosphodiesterase yahA"/>
    <property type="match status" value="1"/>
</dbReference>
<dbReference type="InterPro" id="IPR001633">
    <property type="entry name" value="EAL_dom"/>
</dbReference>
<dbReference type="PROSITE" id="PS50883">
    <property type="entry name" value="EAL"/>
    <property type="match status" value="1"/>
</dbReference>
<evidence type="ECO:0000259" key="2">
    <source>
        <dbReference type="PROSITE" id="PS50113"/>
    </source>
</evidence>
<dbReference type="InterPro" id="IPR029787">
    <property type="entry name" value="Nucleotide_cyclase"/>
</dbReference>
<dbReference type="PROSITE" id="PS50887">
    <property type="entry name" value="GGDEF"/>
    <property type="match status" value="1"/>
</dbReference>
<dbReference type="InterPro" id="IPR035965">
    <property type="entry name" value="PAS-like_dom_sf"/>
</dbReference>
<dbReference type="SUPFAM" id="SSF55073">
    <property type="entry name" value="Nucleotide cyclase"/>
    <property type="match status" value="1"/>
</dbReference>
<dbReference type="SMART" id="SM00091">
    <property type="entry name" value="PAS"/>
    <property type="match status" value="1"/>
</dbReference>
<accession>A0ABC9VEM6</accession>
<dbReference type="NCBIfam" id="TIGR00229">
    <property type="entry name" value="sensory_box"/>
    <property type="match status" value="1"/>
</dbReference>
<feature type="domain" description="GGDEF" evidence="4">
    <location>
        <begin position="170"/>
        <end position="303"/>
    </location>
</feature>
<dbReference type="Gene3D" id="3.30.70.270">
    <property type="match status" value="1"/>
</dbReference>
<evidence type="ECO:0000259" key="4">
    <source>
        <dbReference type="PROSITE" id="PS50887"/>
    </source>
</evidence>
<dbReference type="PANTHER" id="PTHR44757:SF2">
    <property type="entry name" value="BIOFILM ARCHITECTURE MAINTENANCE PROTEIN MBAA"/>
    <property type="match status" value="1"/>
</dbReference>
<keyword evidence="6" id="KW-1185">Reference proteome</keyword>
<dbReference type="SMART" id="SM00052">
    <property type="entry name" value="EAL"/>
    <property type="match status" value="1"/>
</dbReference>
<dbReference type="Pfam" id="PF13426">
    <property type="entry name" value="PAS_9"/>
    <property type="match status" value="1"/>
</dbReference>
<dbReference type="NCBIfam" id="TIGR00254">
    <property type="entry name" value="GGDEF"/>
    <property type="match status" value="1"/>
</dbReference>
<gene>
    <name evidence="5" type="ORF">H839_09968</name>
</gene>
<dbReference type="RefSeq" id="WP_043904986.1">
    <property type="nucleotide sequence ID" value="NZ_CM002692.1"/>
</dbReference>
<dbReference type="Pfam" id="PF00990">
    <property type="entry name" value="GGDEF"/>
    <property type="match status" value="1"/>
</dbReference>
<dbReference type="InterPro" id="IPR043128">
    <property type="entry name" value="Rev_trsase/Diguanyl_cyclase"/>
</dbReference>
<dbReference type="InterPro" id="IPR000160">
    <property type="entry name" value="GGDEF_dom"/>
</dbReference>
<evidence type="ECO:0000259" key="3">
    <source>
        <dbReference type="PROSITE" id="PS50883"/>
    </source>
</evidence>
<dbReference type="PROSITE" id="PS50112">
    <property type="entry name" value="PAS"/>
    <property type="match status" value="1"/>
</dbReference>
<proteinExistence type="predicted"/>
<evidence type="ECO:0000259" key="1">
    <source>
        <dbReference type="PROSITE" id="PS50112"/>
    </source>
</evidence>
<dbReference type="InterPro" id="IPR035919">
    <property type="entry name" value="EAL_sf"/>
</dbReference>
<name>A0ABC9VEM6_9BACL</name>
<feature type="domain" description="PAS" evidence="1">
    <location>
        <begin position="13"/>
        <end position="59"/>
    </location>
</feature>
<comment type="caution">
    <text evidence="5">The sequence shown here is derived from an EMBL/GenBank/DDBJ whole genome shotgun (WGS) entry which is preliminary data.</text>
</comment>
<dbReference type="CDD" id="cd01948">
    <property type="entry name" value="EAL"/>
    <property type="match status" value="1"/>
</dbReference>
<dbReference type="InterPro" id="IPR052155">
    <property type="entry name" value="Biofilm_reg_signaling"/>
</dbReference>
<dbReference type="SMART" id="SM00086">
    <property type="entry name" value="PAC"/>
    <property type="match status" value="1"/>
</dbReference>
<dbReference type="CDD" id="cd00130">
    <property type="entry name" value="PAS"/>
    <property type="match status" value="1"/>
</dbReference>
<dbReference type="PROSITE" id="PS50113">
    <property type="entry name" value="PAC"/>
    <property type="match status" value="1"/>
</dbReference>
<dbReference type="FunFam" id="3.30.70.270:FF:000001">
    <property type="entry name" value="Diguanylate cyclase domain protein"/>
    <property type="match status" value="1"/>
</dbReference>
<organism evidence="5 6">
    <name type="scientific">Parageobacillus genomosp. 1</name>
    <dbReference type="NCBI Taxonomy" id="1295642"/>
    <lineage>
        <taxon>Bacteria</taxon>
        <taxon>Bacillati</taxon>
        <taxon>Bacillota</taxon>
        <taxon>Bacilli</taxon>
        <taxon>Bacillales</taxon>
        <taxon>Anoxybacillaceae</taxon>
        <taxon>Parageobacillus</taxon>
    </lineage>
</organism>
<dbReference type="SUPFAM" id="SSF141868">
    <property type="entry name" value="EAL domain-like"/>
    <property type="match status" value="1"/>
</dbReference>
<reference evidence="5 6" key="1">
    <citation type="journal article" date="2014" name="Appl. Microbiol. Biotechnol.">
        <title>Transformable facultative thermophile Geobacillus stearothermophilus NUB3621 as a host strain for metabolic engineering.</title>
        <authorList>
            <person name="Blanchard K."/>
            <person name="Robic S."/>
            <person name="Matsumura I."/>
        </authorList>
    </citation>
    <scope>NUCLEOTIDE SEQUENCE [LARGE SCALE GENOMIC DNA]</scope>
    <source>
        <strain evidence="5 6">NUB3621</strain>
    </source>
</reference>
<evidence type="ECO:0000313" key="6">
    <source>
        <dbReference type="Proteomes" id="UP000023566"/>
    </source>
</evidence>
<dbReference type="CDD" id="cd01949">
    <property type="entry name" value="GGDEF"/>
    <property type="match status" value="1"/>
</dbReference>
<dbReference type="Gene3D" id="3.20.20.450">
    <property type="entry name" value="EAL domain"/>
    <property type="match status" value="1"/>
</dbReference>
<dbReference type="Pfam" id="PF00563">
    <property type="entry name" value="EAL"/>
    <property type="match status" value="1"/>
</dbReference>
<dbReference type="InterPro" id="IPR000700">
    <property type="entry name" value="PAS-assoc_C"/>
</dbReference>
<dbReference type="InterPro" id="IPR000014">
    <property type="entry name" value="PAS"/>
</dbReference>
<dbReference type="Proteomes" id="UP000023566">
    <property type="component" value="Chromosome"/>
</dbReference>
<feature type="domain" description="EAL" evidence="3">
    <location>
        <begin position="312"/>
        <end position="565"/>
    </location>
</feature>
<dbReference type="Gene3D" id="3.30.450.20">
    <property type="entry name" value="PAS domain"/>
    <property type="match status" value="1"/>
</dbReference>
<dbReference type="EMBL" id="AOTZ01000005">
    <property type="protein sequence ID" value="EZP76914.1"/>
    <property type="molecule type" value="Genomic_DNA"/>
</dbReference>
<feature type="domain" description="PAC" evidence="2">
    <location>
        <begin position="86"/>
        <end position="138"/>
    </location>
</feature>
<evidence type="ECO:0000313" key="5">
    <source>
        <dbReference type="EMBL" id="EZP76914.1"/>
    </source>
</evidence>
<protein>
    <submittedName>
        <fullName evidence="5">PAS/PAC sensor-containing diguanylate cyclase/phosphodiesterase</fullName>
    </submittedName>
</protein>
<dbReference type="InterPro" id="IPR001610">
    <property type="entry name" value="PAC"/>
</dbReference>